<feature type="domain" description="Zn(2)-C6 fungal-type" evidence="7">
    <location>
        <begin position="13"/>
        <end position="37"/>
    </location>
</feature>
<proteinExistence type="predicted"/>
<dbReference type="PANTHER" id="PTHR37534">
    <property type="entry name" value="TRANSCRIPTIONAL ACTIVATOR PROTEIN UGA3"/>
    <property type="match status" value="1"/>
</dbReference>
<evidence type="ECO:0000256" key="6">
    <source>
        <dbReference type="SAM" id="MobiDB-lite"/>
    </source>
</evidence>
<protein>
    <recommendedName>
        <fullName evidence="7">Zn(2)-C6 fungal-type domain-containing protein</fullName>
    </recommendedName>
</protein>
<dbReference type="CDD" id="cd00067">
    <property type="entry name" value="GAL4"/>
    <property type="match status" value="1"/>
</dbReference>
<sequence length="760" mass="85146">MPFRYAITNRLTCRTRKLKCDEEKPECSQCRKGGRECRPSEGVVFRHQQNASMNRNSPDGRGSLNGFYSYKNTFDKDSVWLDVPKHVVFVDNSDPYADDLEAPLVDPNATQTNSPNHTWGSGGSRTSDAETQGLEALSTVAHDRFPYSSLDHSVSDSTSYTSPNRRHNAALPPASPSISLASTSNNTNINFLLNPSHSMSPSIDPSIQLSDRHTPLPSRPAASQRSISHMSHMSQMSLMTHTPDDNSETDFETAFFLRHYSEGPGLWMDLFDLGTYFASYVPVRARANPLLKFAACAYSAKQLGRVKGSKAPMGGVCTQQAAMELWPDKDPDFAWYGAKYYEKAIQLLMKELQPDAEGPPPLSTPEAFGQWQASELSVDTDNPRKRRRRVSDSRLSHGVHSDEVLAATAILSVYEFLDAAGPAWNRHLSGVKSLLDVAEVGMMPLEQRSSPGESSYQTQTPKKSGLSKARKATFWNFARQDYLAAFINESHTRLNTDDTVLWTEAGLILDNAGFLRPSNTSAAGYPEGEDIMKEDLISNGLVWIMSKIVNFISSGDNVQLNDHRSIPGPLGVSQQVLLERWYRLEAELDAWYTGIPETFRPCARMDSHKLLHHRPPNENEDISTLQEIWYSLPMCASAMQHYHMARILLLINKPHESTSRRSTITLRLQSYRSIEAEIAFHSREIVGIGLSRPDGSVRINSLQPLFVSGQCLTDPRERRTTVRLLRSIESDLGWATEYRVQQLLKEWGWNENLTRSPSGS</sequence>
<feature type="region of interest" description="Disordered" evidence="6">
    <location>
        <begin position="202"/>
        <end position="225"/>
    </location>
</feature>
<dbReference type="GO" id="GO:0000981">
    <property type="term" value="F:DNA-binding transcription factor activity, RNA polymerase II-specific"/>
    <property type="evidence" value="ECO:0007669"/>
    <property type="project" value="InterPro"/>
</dbReference>
<keyword evidence="4" id="KW-0804">Transcription</keyword>
<accession>A0A1V6UPG7</accession>
<dbReference type="GO" id="GO:0005634">
    <property type="term" value="C:nucleus"/>
    <property type="evidence" value="ECO:0007669"/>
    <property type="project" value="UniProtKB-SubCell"/>
</dbReference>
<dbReference type="PANTHER" id="PTHR37534:SF9">
    <property type="entry name" value="ZN(II)2CYS6 TRANSCRIPTION FACTOR (EUROFUNG)"/>
    <property type="match status" value="1"/>
</dbReference>
<dbReference type="Pfam" id="PF11951">
    <property type="entry name" value="Fungal_trans_2"/>
    <property type="match status" value="1"/>
</dbReference>
<keyword evidence="9" id="KW-1185">Reference proteome</keyword>
<evidence type="ECO:0000256" key="1">
    <source>
        <dbReference type="ARBA" id="ARBA00004123"/>
    </source>
</evidence>
<evidence type="ECO:0000259" key="7">
    <source>
        <dbReference type="PROSITE" id="PS50048"/>
    </source>
</evidence>
<organism evidence="8 9">
    <name type="scientific">Penicillium coprophilum</name>
    <dbReference type="NCBI Taxonomy" id="36646"/>
    <lineage>
        <taxon>Eukaryota</taxon>
        <taxon>Fungi</taxon>
        <taxon>Dikarya</taxon>
        <taxon>Ascomycota</taxon>
        <taxon>Pezizomycotina</taxon>
        <taxon>Eurotiomycetes</taxon>
        <taxon>Eurotiomycetidae</taxon>
        <taxon>Eurotiales</taxon>
        <taxon>Aspergillaceae</taxon>
        <taxon>Penicillium</taxon>
    </lineage>
</organism>
<name>A0A1V6UPG7_9EURO</name>
<gene>
    <name evidence="8" type="ORF">PENCOP_c006G05564</name>
</gene>
<dbReference type="PROSITE" id="PS50048">
    <property type="entry name" value="ZN2_CY6_FUNGAL_2"/>
    <property type="match status" value="1"/>
</dbReference>
<dbReference type="InterPro" id="IPR001138">
    <property type="entry name" value="Zn2Cys6_DnaBD"/>
</dbReference>
<evidence type="ECO:0000256" key="4">
    <source>
        <dbReference type="ARBA" id="ARBA00023163"/>
    </source>
</evidence>
<feature type="compositionally biased region" description="Polar residues" evidence="6">
    <location>
        <begin position="108"/>
        <end position="129"/>
    </location>
</feature>
<keyword evidence="5" id="KW-0539">Nucleus</keyword>
<dbReference type="GO" id="GO:0008270">
    <property type="term" value="F:zinc ion binding"/>
    <property type="evidence" value="ECO:0007669"/>
    <property type="project" value="InterPro"/>
</dbReference>
<dbReference type="AlphaFoldDB" id="A0A1V6UPG7"/>
<feature type="compositionally biased region" description="Low complexity" evidence="6">
    <location>
        <begin position="148"/>
        <end position="159"/>
    </location>
</feature>
<feature type="region of interest" description="Disordered" evidence="6">
    <location>
        <begin position="147"/>
        <end position="179"/>
    </location>
</feature>
<feature type="region of interest" description="Disordered" evidence="6">
    <location>
        <begin position="374"/>
        <end position="395"/>
    </location>
</feature>
<dbReference type="GO" id="GO:0045944">
    <property type="term" value="P:positive regulation of transcription by RNA polymerase II"/>
    <property type="evidence" value="ECO:0007669"/>
    <property type="project" value="TreeGrafter"/>
</dbReference>
<evidence type="ECO:0000256" key="5">
    <source>
        <dbReference type="ARBA" id="ARBA00023242"/>
    </source>
</evidence>
<comment type="caution">
    <text evidence="8">The sequence shown here is derived from an EMBL/GenBank/DDBJ whole genome shotgun (WGS) entry which is preliminary data.</text>
</comment>
<dbReference type="SUPFAM" id="SSF57701">
    <property type="entry name" value="Zn2/Cys6 DNA-binding domain"/>
    <property type="match status" value="1"/>
</dbReference>
<dbReference type="Pfam" id="PF00172">
    <property type="entry name" value="Zn_clus"/>
    <property type="match status" value="1"/>
</dbReference>
<feature type="region of interest" description="Disordered" evidence="6">
    <location>
        <begin position="445"/>
        <end position="467"/>
    </location>
</feature>
<keyword evidence="2" id="KW-0805">Transcription regulation</keyword>
<evidence type="ECO:0000313" key="8">
    <source>
        <dbReference type="EMBL" id="OQE40312.1"/>
    </source>
</evidence>
<keyword evidence="3" id="KW-0238">DNA-binding</keyword>
<dbReference type="GO" id="GO:0000976">
    <property type="term" value="F:transcription cis-regulatory region binding"/>
    <property type="evidence" value="ECO:0007669"/>
    <property type="project" value="TreeGrafter"/>
</dbReference>
<dbReference type="STRING" id="36646.A0A1V6UPG7"/>
<evidence type="ECO:0000256" key="3">
    <source>
        <dbReference type="ARBA" id="ARBA00023125"/>
    </source>
</evidence>
<feature type="region of interest" description="Disordered" evidence="6">
    <location>
        <begin position="104"/>
        <end position="129"/>
    </location>
</feature>
<evidence type="ECO:0000256" key="2">
    <source>
        <dbReference type="ARBA" id="ARBA00023015"/>
    </source>
</evidence>
<dbReference type="InterPro" id="IPR036864">
    <property type="entry name" value="Zn2-C6_fun-type_DNA-bd_sf"/>
</dbReference>
<feature type="compositionally biased region" description="Polar residues" evidence="6">
    <location>
        <begin position="447"/>
        <end position="462"/>
    </location>
</feature>
<comment type="subcellular location">
    <subcellularLocation>
        <location evidence="1">Nucleus</location>
    </subcellularLocation>
</comment>
<dbReference type="Proteomes" id="UP000191500">
    <property type="component" value="Unassembled WGS sequence"/>
</dbReference>
<dbReference type="Gene3D" id="4.10.240.10">
    <property type="entry name" value="Zn(2)-C6 fungal-type DNA-binding domain"/>
    <property type="match status" value="1"/>
</dbReference>
<feature type="compositionally biased region" description="Low complexity" evidence="6">
    <location>
        <begin position="169"/>
        <end position="179"/>
    </location>
</feature>
<reference evidence="9" key="1">
    <citation type="journal article" date="2017" name="Nat. Microbiol.">
        <title>Global analysis of biosynthetic gene clusters reveals vast potential of secondary metabolite production in Penicillium species.</title>
        <authorList>
            <person name="Nielsen J.C."/>
            <person name="Grijseels S."/>
            <person name="Prigent S."/>
            <person name="Ji B."/>
            <person name="Dainat J."/>
            <person name="Nielsen K.F."/>
            <person name="Frisvad J.C."/>
            <person name="Workman M."/>
            <person name="Nielsen J."/>
        </authorList>
    </citation>
    <scope>NUCLEOTIDE SEQUENCE [LARGE SCALE GENOMIC DNA]</scope>
    <source>
        <strain evidence="9">IBT 31321</strain>
    </source>
</reference>
<evidence type="ECO:0000313" key="9">
    <source>
        <dbReference type="Proteomes" id="UP000191500"/>
    </source>
</evidence>
<dbReference type="InterPro" id="IPR021858">
    <property type="entry name" value="Fun_TF"/>
</dbReference>
<dbReference type="EMBL" id="MDDG01000006">
    <property type="protein sequence ID" value="OQE40312.1"/>
    <property type="molecule type" value="Genomic_DNA"/>
</dbReference>